<evidence type="ECO:0000313" key="3">
    <source>
        <dbReference type="Proteomes" id="UP000673691"/>
    </source>
</evidence>
<dbReference type="AlphaFoldDB" id="A0A8H8DK80"/>
<comment type="caution">
    <text evidence="2">The sequence shown here is derived from an EMBL/GenBank/DDBJ whole genome shotgun (WGS) entry which is preliminary data.</text>
</comment>
<feature type="compositionally biased region" description="Gly residues" evidence="1">
    <location>
        <begin position="33"/>
        <end position="43"/>
    </location>
</feature>
<accession>A0A8H8DK80</accession>
<reference evidence="2 3" key="1">
    <citation type="journal article" name="Sci. Rep.">
        <title>Genome-scale phylogenetic analyses confirm Olpidium as the closest living zoosporic fungus to the non-flagellated, terrestrial fungi.</title>
        <authorList>
            <person name="Chang Y."/>
            <person name="Rochon D."/>
            <person name="Sekimoto S."/>
            <person name="Wang Y."/>
            <person name="Chovatia M."/>
            <person name="Sandor L."/>
            <person name="Salamov A."/>
            <person name="Grigoriev I.V."/>
            <person name="Stajich J.E."/>
            <person name="Spatafora J.W."/>
        </authorList>
    </citation>
    <scope>NUCLEOTIDE SEQUENCE [LARGE SCALE GENOMIC DNA]</scope>
    <source>
        <strain evidence="2">S191</strain>
    </source>
</reference>
<name>A0A8H8DK80_9FUNG</name>
<organism evidence="2 3">
    <name type="scientific">Olpidium bornovanus</name>
    <dbReference type="NCBI Taxonomy" id="278681"/>
    <lineage>
        <taxon>Eukaryota</taxon>
        <taxon>Fungi</taxon>
        <taxon>Fungi incertae sedis</taxon>
        <taxon>Olpidiomycota</taxon>
        <taxon>Olpidiomycotina</taxon>
        <taxon>Olpidiomycetes</taxon>
        <taxon>Olpidiales</taxon>
        <taxon>Olpidiaceae</taxon>
        <taxon>Olpidium</taxon>
    </lineage>
</organism>
<dbReference type="OrthoDB" id="2405412at2759"/>
<gene>
    <name evidence="2" type="ORF">BJ554DRAFT_6393</name>
</gene>
<evidence type="ECO:0000313" key="2">
    <source>
        <dbReference type="EMBL" id="KAG5461421.1"/>
    </source>
</evidence>
<dbReference type="EMBL" id="JAEFCI010003687">
    <property type="protein sequence ID" value="KAG5461421.1"/>
    <property type="molecule type" value="Genomic_DNA"/>
</dbReference>
<sequence>MASPQTPKPDDARPGRGSQSPPSPAECGEETGGRGCDGPGEDGPTGAPKPHPLSSTSTTGDDPAPENGQPPQKRRRSEGEHTELTLAECSPPERPRPQFRFGRSQRSVDAAVASRIVLSSQNVVCWGDVAADAPSEQVAVQDEQELCLVGFRPGEVRRHARGFSKENITSYDPTLNLVFQGVVLVSAFVGSVSICGHTLRGSDGPETLPPLSFFPAYSPRSHALLTIEPVEQPRDGCRRATSELIDPAADRVARRVRHMWDVLRARNGESAPFAAVVVLRGLAWCGANQLWRVSREYRELFRSASWMSLEFEHLIKLRGFYPVSILGFCFPRPRRIAGFFLSVALGSTRCADSPPQLKTDFANNAWHHGSPGAAAMEVRARPSHGGKSARVLRRHMWTQGRWQVHIYSDAHQFPAVQAPACVFSRG</sequence>
<keyword evidence="3" id="KW-1185">Reference proteome</keyword>
<evidence type="ECO:0000256" key="1">
    <source>
        <dbReference type="SAM" id="MobiDB-lite"/>
    </source>
</evidence>
<feature type="region of interest" description="Disordered" evidence="1">
    <location>
        <begin position="1"/>
        <end position="100"/>
    </location>
</feature>
<protein>
    <submittedName>
        <fullName evidence="2">Uncharacterized protein</fullName>
    </submittedName>
</protein>
<dbReference type="Proteomes" id="UP000673691">
    <property type="component" value="Unassembled WGS sequence"/>
</dbReference>
<proteinExistence type="predicted"/>